<reference evidence="2 3" key="1">
    <citation type="submission" date="2019-06" db="EMBL/GenBank/DDBJ databases">
        <title>Rhodococcus spaelei sp. nov., isolated from a cave.</title>
        <authorList>
            <person name="Lee S.D."/>
        </authorList>
    </citation>
    <scope>NUCLEOTIDE SEQUENCE [LARGE SCALE GENOMIC DNA]</scope>
    <source>
        <strain evidence="2 3">C9-5</strain>
    </source>
</reference>
<comment type="caution">
    <text evidence="2">The sequence shown here is derived from an EMBL/GenBank/DDBJ whole genome shotgun (WGS) entry which is preliminary data.</text>
</comment>
<feature type="compositionally biased region" description="Basic residues" evidence="1">
    <location>
        <begin position="22"/>
        <end position="36"/>
    </location>
</feature>
<protein>
    <submittedName>
        <fullName evidence="2">Uncharacterized protein</fullName>
    </submittedName>
</protein>
<accession>A0A541B298</accession>
<name>A0A541B298_9NOCA</name>
<feature type="region of interest" description="Disordered" evidence="1">
    <location>
        <begin position="1"/>
        <end position="64"/>
    </location>
</feature>
<dbReference type="EMBL" id="VIGH01000008">
    <property type="protein sequence ID" value="TQF66444.1"/>
    <property type="molecule type" value="Genomic_DNA"/>
</dbReference>
<evidence type="ECO:0000313" key="2">
    <source>
        <dbReference type="EMBL" id="TQF66444.1"/>
    </source>
</evidence>
<keyword evidence="3" id="KW-1185">Reference proteome</keyword>
<dbReference type="RefSeq" id="WP_142101850.1">
    <property type="nucleotide sequence ID" value="NZ_VIGH01000008.1"/>
</dbReference>
<evidence type="ECO:0000256" key="1">
    <source>
        <dbReference type="SAM" id="MobiDB-lite"/>
    </source>
</evidence>
<sequence>MTQCTGTQDWRGGVRPLAHTRATPRAHALLHGRRAGRPGPLPGPRPPVPREKNPHAAGEGQEPD</sequence>
<organism evidence="2 3">
    <name type="scientific">Rhodococcus spelaei</name>
    <dbReference type="NCBI Taxonomy" id="2546320"/>
    <lineage>
        <taxon>Bacteria</taxon>
        <taxon>Bacillati</taxon>
        <taxon>Actinomycetota</taxon>
        <taxon>Actinomycetes</taxon>
        <taxon>Mycobacteriales</taxon>
        <taxon>Nocardiaceae</taxon>
        <taxon>Rhodococcus</taxon>
    </lineage>
</organism>
<dbReference type="Proteomes" id="UP000316256">
    <property type="component" value="Unassembled WGS sequence"/>
</dbReference>
<proteinExistence type="predicted"/>
<gene>
    <name evidence="2" type="ORF">FK531_18280</name>
</gene>
<dbReference type="AlphaFoldDB" id="A0A541B298"/>
<evidence type="ECO:0000313" key="3">
    <source>
        <dbReference type="Proteomes" id="UP000316256"/>
    </source>
</evidence>